<dbReference type="Gramene" id="EME30236">
    <property type="protein sequence ID" value="EME30236"/>
    <property type="gene ID" value="Gasu_23910"/>
</dbReference>
<feature type="compositionally biased region" description="Acidic residues" evidence="1">
    <location>
        <begin position="523"/>
        <end position="536"/>
    </location>
</feature>
<dbReference type="RefSeq" id="XP_005706756.1">
    <property type="nucleotide sequence ID" value="XM_005706699.1"/>
</dbReference>
<evidence type="ECO:0000313" key="3">
    <source>
        <dbReference type="Proteomes" id="UP000030680"/>
    </source>
</evidence>
<evidence type="ECO:0000256" key="1">
    <source>
        <dbReference type="SAM" id="MobiDB-lite"/>
    </source>
</evidence>
<protein>
    <submittedName>
        <fullName evidence="2">Actin binding protein</fullName>
    </submittedName>
</protein>
<sequence length="547" mass="63153">MLNSSFKILKGSKSSKKQTLFVLDDCLMAGQYIPNRFRKDWEHAIQDLREYVRGKAKNILIVDVSRTLDESKRLYEATISLFDAIGVEPQYMSLGTYLSVPPLLKILQVSAMMYNWISNGMKERECRVVLVLGTCDIVSMKTVSLMVSAYWLFVSKYNTGIESLEHFMKKAKVYHNFSAADVQPRIETSHVVRLLNCITQLKSSMDVPRQILINLKKTLIVGTVYLPGRRPWNPILRLYSGRDEYSEDYKTICQMSTSPQDSQVGESYVNFILGIPMYGDFTLSFEHWEEMAQHTIPIFTIFCHASFLTPSSRRFNRNEIEIYPELALGVDVDSLEYIDLHFDELVDSCNDKNDSRSIKSDNNSSSIETEKEWEAKTYLNEINYMLQRAPEYPPKRRYLERNYSNATIIASNSTGHSSAGKDPLVKELIEHFKTKYYNESENKSSRVLLDSGRPSAEFEMEWFYEAFERYLDELSQYRNGYTENDRKKAVKKALLSRFPATASLIETLDDHSFERALRKVMQDEESSSYDGNESDADYSICSPSTEN</sequence>
<evidence type="ECO:0000313" key="2">
    <source>
        <dbReference type="EMBL" id="EME30236.1"/>
    </source>
</evidence>
<dbReference type="KEGG" id="gsl:Gasu_23910"/>
<proteinExistence type="predicted"/>
<dbReference type="AlphaFoldDB" id="M2W3F4"/>
<dbReference type="Proteomes" id="UP000030680">
    <property type="component" value="Unassembled WGS sequence"/>
</dbReference>
<organism evidence="2 3">
    <name type="scientific">Galdieria sulphuraria</name>
    <name type="common">Red alga</name>
    <dbReference type="NCBI Taxonomy" id="130081"/>
    <lineage>
        <taxon>Eukaryota</taxon>
        <taxon>Rhodophyta</taxon>
        <taxon>Bangiophyceae</taxon>
        <taxon>Galdieriales</taxon>
        <taxon>Galdieriaceae</taxon>
        <taxon>Galdieria</taxon>
    </lineage>
</organism>
<dbReference type="EMBL" id="KB454501">
    <property type="protein sequence ID" value="EME30236.1"/>
    <property type="molecule type" value="Genomic_DNA"/>
</dbReference>
<feature type="region of interest" description="Disordered" evidence="1">
    <location>
        <begin position="522"/>
        <end position="547"/>
    </location>
</feature>
<keyword evidence="3" id="KW-1185">Reference proteome</keyword>
<accession>M2W3F4</accession>
<dbReference type="Gene3D" id="3.90.190.10">
    <property type="entry name" value="Protein tyrosine phosphatase superfamily"/>
    <property type="match status" value="1"/>
</dbReference>
<dbReference type="GeneID" id="17088981"/>
<name>M2W3F4_GALSU</name>
<dbReference type="Gene3D" id="2.60.40.1110">
    <property type="match status" value="1"/>
</dbReference>
<reference evidence="3" key="1">
    <citation type="journal article" date="2013" name="Science">
        <title>Gene transfer from bacteria and archaea facilitated evolution of an extremophilic eukaryote.</title>
        <authorList>
            <person name="Schonknecht G."/>
            <person name="Chen W.H."/>
            <person name="Ternes C.M."/>
            <person name="Barbier G.G."/>
            <person name="Shrestha R.P."/>
            <person name="Stanke M."/>
            <person name="Brautigam A."/>
            <person name="Baker B.J."/>
            <person name="Banfield J.F."/>
            <person name="Garavito R.M."/>
            <person name="Carr K."/>
            <person name="Wilkerson C."/>
            <person name="Rensing S.A."/>
            <person name="Gagneul D."/>
            <person name="Dickenson N.E."/>
            <person name="Oesterhelt C."/>
            <person name="Lercher M.J."/>
            <person name="Weber A.P."/>
        </authorList>
    </citation>
    <scope>NUCLEOTIDE SEQUENCE [LARGE SCALE GENOMIC DNA]</scope>
    <source>
        <strain evidence="3">074W</strain>
    </source>
</reference>
<dbReference type="InterPro" id="IPR029021">
    <property type="entry name" value="Prot-tyrosine_phosphatase-like"/>
</dbReference>
<gene>
    <name evidence="2" type="ORF">Gasu_23910</name>
</gene>